<dbReference type="HOGENOM" id="CLU_2898165_0_0_4"/>
<dbReference type="STRING" id="1349767.GJA_4339"/>
<evidence type="ECO:0000313" key="2">
    <source>
        <dbReference type="Proteomes" id="UP000027604"/>
    </source>
</evidence>
<dbReference type="Proteomes" id="UP000027604">
    <property type="component" value="Chromosome I"/>
</dbReference>
<evidence type="ECO:0000313" key="1">
    <source>
        <dbReference type="EMBL" id="CDG84947.1"/>
    </source>
</evidence>
<dbReference type="AlphaFoldDB" id="W0VCD9"/>
<reference evidence="1 2" key="1">
    <citation type="journal article" date="2015" name="Genome Announc.">
        <title>Genome Sequence of Mushroom Soft-Rot Pathogen Janthinobacterium agaricidamnosum.</title>
        <authorList>
            <person name="Graupner K."/>
            <person name="Lackner G."/>
            <person name="Hertweck C."/>
        </authorList>
    </citation>
    <scope>NUCLEOTIDE SEQUENCE [LARGE SCALE GENOMIC DNA]</scope>
    <source>
        <strain evidence="2">NBRC 102515 / DSM 9628</strain>
    </source>
</reference>
<accession>W0VCD9</accession>
<name>W0VCD9_9BURK</name>
<dbReference type="EMBL" id="HG322949">
    <property type="protein sequence ID" value="CDG84947.1"/>
    <property type="molecule type" value="Genomic_DNA"/>
</dbReference>
<proteinExistence type="predicted"/>
<gene>
    <name evidence="1" type="ORF">GJA_4339</name>
</gene>
<sequence>MLQLRFSQKNNGYAMASVHSKEKLSLGRIICRPDSGPKKRRALLAAHPVLSVITSQLFSTAC</sequence>
<dbReference type="KEGG" id="jag:GJA_4339"/>
<keyword evidence="2" id="KW-1185">Reference proteome</keyword>
<protein>
    <submittedName>
        <fullName evidence="1">Uncharacterized protein</fullName>
    </submittedName>
</protein>
<organism evidence="1 2">
    <name type="scientific">Janthinobacterium agaricidamnosum NBRC 102515 = DSM 9628</name>
    <dbReference type="NCBI Taxonomy" id="1349767"/>
    <lineage>
        <taxon>Bacteria</taxon>
        <taxon>Pseudomonadati</taxon>
        <taxon>Pseudomonadota</taxon>
        <taxon>Betaproteobacteria</taxon>
        <taxon>Burkholderiales</taxon>
        <taxon>Oxalobacteraceae</taxon>
        <taxon>Janthinobacterium</taxon>
    </lineage>
</organism>